<dbReference type="EMBL" id="CP017015">
    <property type="protein sequence ID" value="AOG60683.1"/>
    <property type="molecule type" value="Genomic_DNA"/>
</dbReference>
<name>A0A1B3SL85_9MOLU</name>
<protein>
    <submittedName>
        <fullName evidence="3">Uncharacterized protein</fullName>
    </submittedName>
</protein>
<organism evidence="3 4">
    <name type="scientific">Spiroplasma helicoides</name>
    <dbReference type="NCBI Taxonomy" id="216938"/>
    <lineage>
        <taxon>Bacteria</taxon>
        <taxon>Bacillati</taxon>
        <taxon>Mycoplasmatota</taxon>
        <taxon>Mollicutes</taxon>
        <taxon>Entomoplasmatales</taxon>
        <taxon>Spiroplasmataceae</taxon>
        <taxon>Spiroplasma</taxon>
    </lineage>
</organism>
<gene>
    <name evidence="3" type="ORF">SHELI_v1c07340</name>
</gene>
<keyword evidence="4" id="KW-1185">Reference proteome</keyword>
<keyword evidence="1" id="KW-0175">Coiled coil</keyword>
<sequence length="403" mass="47376">MANNKSKKHNNEIYDYKPSNPKDPKIPDLFLESEDLANEESNHEFADFKTSTKTIDLSEKEIKKSYSLYDITATDNNEDYAKSKSDAKSLIDRIKNAQRESIENNQQEIIYENNPETGTSDFMNSQENSETTPTENKTVMPDPNSKDRLFSTYRIDQALPRSPFKDAKTRIEEASRNSRERISKQDIETIVNTFRHKVVKTTKYEVVLKNTKFGFEIYNNSSDGRWWVATVCFEEIWNPRKASFITFWTGNTFIGYGMPTLETVINKTHELMNNGRTGRVVWKDFVCDWDEKHNRLIASDTPKQFSWKEYQKIVKWWETNKIFILVKQKDVKDYEDIMNEVKEKKQRGERVNPLISLQSKLVDPPRRAQHLYGYPVENPDYKGMDYLNPENKLYEIGFTFTSE</sequence>
<feature type="region of interest" description="Disordered" evidence="2">
    <location>
        <begin position="109"/>
        <end position="146"/>
    </location>
</feature>
<feature type="coiled-coil region" evidence="1">
    <location>
        <begin position="80"/>
        <end position="107"/>
    </location>
</feature>
<dbReference type="STRING" id="216938.SHELI_v1c07340"/>
<evidence type="ECO:0000256" key="2">
    <source>
        <dbReference type="SAM" id="MobiDB-lite"/>
    </source>
</evidence>
<feature type="compositionally biased region" description="Basic and acidic residues" evidence="2">
    <location>
        <begin position="9"/>
        <end position="26"/>
    </location>
</feature>
<feature type="compositionally biased region" description="Polar residues" evidence="2">
    <location>
        <begin position="115"/>
        <end position="137"/>
    </location>
</feature>
<dbReference type="OrthoDB" id="389900at2"/>
<dbReference type="AlphaFoldDB" id="A0A1B3SL85"/>
<dbReference type="KEGG" id="shj:SHELI_v1c07340"/>
<reference evidence="3 4" key="1">
    <citation type="submission" date="2016-08" db="EMBL/GenBank/DDBJ databases">
        <title>Complete genome sequence of Spiroplasma helicoides TABS-2 (DSM 22551).</title>
        <authorList>
            <person name="Shen W.-Y."/>
            <person name="Lo W.-S."/>
            <person name="Lai Y.-C."/>
            <person name="Kuo C.-H."/>
        </authorList>
    </citation>
    <scope>NUCLEOTIDE SEQUENCE [LARGE SCALE GENOMIC DNA]</scope>
    <source>
        <strain evidence="3 4">TABS-2</strain>
    </source>
</reference>
<dbReference type="RefSeq" id="WP_069116799.1">
    <property type="nucleotide sequence ID" value="NZ_CP017015.1"/>
</dbReference>
<proteinExistence type="predicted"/>
<evidence type="ECO:0000313" key="4">
    <source>
        <dbReference type="Proteomes" id="UP000094378"/>
    </source>
</evidence>
<feature type="region of interest" description="Disordered" evidence="2">
    <location>
        <begin position="1"/>
        <end position="27"/>
    </location>
</feature>
<dbReference type="Proteomes" id="UP000094378">
    <property type="component" value="Chromosome"/>
</dbReference>
<accession>A0A1B3SL85</accession>
<evidence type="ECO:0000313" key="3">
    <source>
        <dbReference type="EMBL" id="AOG60683.1"/>
    </source>
</evidence>
<evidence type="ECO:0000256" key="1">
    <source>
        <dbReference type="SAM" id="Coils"/>
    </source>
</evidence>